<keyword evidence="3" id="KW-0238">DNA-binding</keyword>
<dbReference type="EMBL" id="MT275520">
    <property type="protein sequence ID" value="UBT01636.1"/>
    <property type="molecule type" value="mRNA"/>
</dbReference>
<keyword evidence="5" id="KW-0539">Nucleus</keyword>
<dbReference type="GO" id="GO:0003677">
    <property type="term" value="F:DNA binding"/>
    <property type="evidence" value="ECO:0007669"/>
    <property type="project" value="UniProtKB-KW"/>
</dbReference>
<evidence type="ECO:0000256" key="3">
    <source>
        <dbReference type="ARBA" id="ARBA00023125"/>
    </source>
</evidence>
<dbReference type="InterPro" id="IPR036093">
    <property type="entry name" value="NAC_dom_sf"/>
</dbReference>
<feature type="domain" description="NAC" evidence="6">
    <location>
        <begin position="11"/>
        <end position="162"/>
    </location>
</feature>
<sequence>METGVEPGFQFPPGFRFYPSDEELIVHYLQNKVTSRPLPATVIAEVDLYKYNPWELPEKALFGENEWYFFSPRDKKYPNGARPNRAAGVGYWKATTTDKPIFSCSGSKRVGVKKALVFYTGRAPRGLKTVWMMHEYRLIDATTRLKGSMRLDDWVLCRVRLKANSTLRACEVHHDTHNTEMVKYIPKIGEACTIYTNNNQDMITDCLYNDYPLLASILADQTLTPIETISSISCQGNKNGNNFTTIYENSYEKLNSPLTGSSLDTNFKLLKRKPSEENVSEDIPLSNKKLSVDYRDENLSLGKTFPSEDINYYNHLQDVYPNLSAPVIGFQALNELALTEKNLQ</sequence>
<evidence type="ECO:0000256" key="5">
    <source>
        <dbReference type="ARBA" id="ARBA00023242"/>
    </source>
</evidence>
<dbReference type="PANTHER" id="PTHR31719">
    <property type="entry name" value="NAC TRANSCRIPTION FACTOR 56"/>
    <property type="match status" value="1"/>
</dbReference>
<evidence type="ECO:0000256" key="1">
    <source>
        <dbReference type="ARBA" id="ARBA00004123"/>
    </source>
</evidence>
<dbReference type="GO" id="GO:0006355">
    <property type="term" value="P:regulation of DNA-templated transcription"/>
    <property type="evidence" value="ECO:0007669"/>
    <property type="project" value="InterPro"/>
</dbReference>
<organism evidence="7">
    <name type="scientific">Litchi chinensis</name>
    <name type="common">Lychee</name>
    <dbReference type="NCBI Taxonomy" id="151069"/>
    <lineage>
        <taxon>Eukaryota</taxon>
        <taxon>Viridiplantae</taxon>
        <taxon>Streptophyta</taxon>
        <taxon>Embryophyta</taxon>
        <taxon>Tracheophyta</taxon>
        <taxon>Spermatophyta</taxon>
        <taxon>Magnoliopsida</taxon>
        <taxon>eudicotyledons</taxon>
        <taxon>Gunneridae</taxon>
        <taxon>Pentapetalae</taxon>
        <taxon>rosids</taxon>
        <taxon>malvids</taxon>
        <taxon>Sapindales</taxon>
        <taxon>Sapindaceae</taxon>
        <taxon>Litchi</taxon>
    </lineage>
</organism>
<evidence type="ECO:0000259" key="6">
    <source>
        <dbReference type="PROSITE" id="PS51005"/>
    </source>
</evidence>
<keyword evidence="4" id="KW-0804">Transcription</keyword>
<dbReference type="Pfam" id="PF02365">
    <property type="entry name" value="NAM"/>
    <property type="match status" value="1"/>
</dbReference>
<dbReference type="PROSITE" id="PS51005">
    <property type="entry name" value="NAC"/>
    <property type="match status" value="1"/>
</dbReference>
<dbReference type="FunFam" id="2.170.150.80:FF:000008">
    <property type="entry name" value="NAC domain-containing protein 72-like"/>
    <property type="match status" value="1"/>
</dbReference>
<dbReference type="PANTHER" id="PTHR31719:SF157">
    <property type="entry name" value="NAC TRANSCRIPTION FACTOR-LIKE PROTEIN"/>
    <property type="match status" value="1"/>
</dbReference>
<protein>
    <submittedName>
        <fullName evidence="7">NAC transcription factor 32</fullName>
    </submittedName>
</protein>
<dbReference type="SUPFAM" id="SSF101941">
    <property type="entry name" value="NAC domain"/>
    <property type="match status" value="1"/>
</dbReference>
<name>A0A8K1HZD1_LITCN</name>
<dbReference type="InterPro" id="IPR003441">
    <property type="entry name" value="NAC-dom"/>
</dbReference>
<accession>A0A8K1HZD1</accession>
<reference evidence="7" key="1">
    <citation type="submission" date="2020-03" db="EMBL/GenBank/DDBJ databases">
        <title>LcNAC40-LcVPE regulatory module contributes to fruit abscission by promoting autolytic programmed cell death in litchi.</title>
        <authorList>
            <person name="Li C."/>
            <person name="Ning X."/>
            <person name="Zhao M."/>
            <person name="Wen Z."/>
            <person name="Kou L."/>
            <person name="Ma X."/>
            <person name="Peng M."/>
            <person name="Yang Y."/>
            <person name="Wu H."/>
            <person name="Li J."/>
        </authorList>
    </citation>
    <scope>NUCLEOTIDE SEQUENCE</scope>
</reference>
<evidence type="ECO:0000313" key="7">
    <source>
        <dbReference type="EMBL" id="UBT01636.1"/>
    </source>
</evidence>
<comment type="subcellular location">
    <subcellularLocation>
        <location evidence="1">Nucleus</location>
    </subcellularLocation>
</comment>
<proteinExistence type="evidence at transcript level"/>
<evidence type="ECO:0000256" key="4">
    <source>
        <dbReference type="ARBA" id="ARBA00023163"/>
    </source>
</evidence>
<dbReference type="AlphaFoldDB" id="A0A8K1HZD1"/>
<evidence type="ECO:0000256" key="2">
    <source>
        <dbReference type="ARBA" id="ARBA00023015"/>
    </source>
</evidence>
<dbReference type="GO" id="GO:0005634">
    <property type="term" value="C:nucleus"/>
    <property type="evidence" value="ECO:0007669"/>
    <property type="project" value="UniProtKB-SubCell"/>
</dbReference>
<dbReference type="Gene3D" id="2.170.150.80">
    <property type="entry name" value="NAC domain"/>
    <property type="match status" value="1"/>
</dbReference>
<keyword evidence="2" id="KW-0805">Transcription regulation</keyword>